<name>A0A4P9XXQ0_9FUNG</name>
<gene>
    <name evidence="1" type="ORF">THASP1DRAFT_27778</name>
</gene>
<evidence type="ECO:0000313" key="1">
    <source>
        <dbReference type="EMBL" id="RKP10451.1"/>
    </source>
</evidence>
<reference evidence="2" key="1">
    <citation type="journal article" date="2018" name="Nat. Microbiol.">
        <title>Leveraging single-cell genomics to expand the fungal tree of life.</title>
        <authorList>
            <person name="Ahrendt S.R."/>
            <person name="Quandt C.A."/>
            <person name="Ciobanu D."/>
            <person name="Clum A."/>
            <person name="Salamov A."/>
            <person name="Andreopoulos B."/>
            <person name="Cheng J.F."/>
            <person name="Woyke T."/>
            <person name="Pelin A."/>
            <person name="Henrissat B."/>
            <person name="Reynolds N.K."/>
            <person name="Benny G.L."/>
            <person name="Smith M.E."/>
            <person name="James T.Y."/>
            <person name="Grigoriev I.V."/>
        </authorList>
    </citation>
    <scope>NUCLEOTIDE SEQUENCE [LARGE SCALE GENOMIC DNA]</scope>
    <source>
        <strain evidence="2">RSA 1356</strain>
    </source>
</reference>
<dbReference type="AlphaFoldDB" id="A0A4P9XXQ0"/>
<proteinExistence type="predicted"/>
<dbReference type="Proteomes" id="UP000271241">
    <property type="component" value="Unassembled WGS sequence"/>
</dbReference>
<sequence>MDFPRSRLEFLLCLLPLDNARYLVLHLDSRACARLSSSSREIHRFLCEKLQAWRLLYNHHHLATSAAKELSFLHWCNGIALPPSVAVKNGNDDILAFQVGDKTSKVEGQTDMHSKRSRQDMRSINVCSDDGFDWQVIYRRRMQTEANWRSGLHICKDVVLPGSHLYPWRKRYVGARGVFLVQKHTHEMVFVETLGAGQTRLVQPICPAAVKAGGGISDVSGVRMNGTHLVVRSDHRWYGSVHYLCIWPIGTQEVSAMVAIRPQEAMDELCGNWLLLRQRTQDDETSSTYSAYNVSSGTRCPGELTVSNRLALHIQSARDDHAVVYACHEDAHQISWALHRFDSGGRTCIGTGVLALAYSGLDTTLRSVRIDDQHIFLRIYPPRNEPPLIMVQCLLSRTVQTLGGMSAERVTSSLRMPPRNGDIVVYQTGMSTYLSINDWSIAQRSFMHVKEADCKLVGEYPWPVDQYANQILGTLGWRHASRRRCDCMVVDTMSGTPLCRFGTSLSGNGIVLAMPTYLCHMKKGNRILRILDFGAV</sequence>
<evidence type="ECO:0000313" key="2">
    <source>
        <dbReference type="Proteomes" id="UP000271241"/>
    </source>
</evidence>
<organism evidence="1 2">
    <name type="scientific">Thamnocephalis sphaerospora</name>
    <dbReference type="NCBI Taxonomy" id="78915"/>
    <lineage>
        <taxon>Eukaryota</taxon>
        <taxon>Fungi</taxon>
        <taxon>Fungi incertae sedis</taxon>
        <taxon>Zoopagomycota</taxon>
        <taxon>Zoopagomycotina</taxon>
        <taxon>Zoopagomycetes</taxon>
        <taxon>Zoopagales</taxon>
        <taxon>Sigmoideomycetaceae</taxon>
        <taxon>Thamnocephalis</taxon>
    </lineage>
</organism>
<dbReference type="EMBL" id="KZ992452">
    <property type="protein sequence ID" value="RKP10451.1"/>
    <property type="molecule type" value="Genomic_DNA"/>
</dbReference>
<accession>A0A4P9XXQ0</accession>
<keyword evidence="2" id="KW-1185">Reference proteome</keyword>
<protein>
    <submittedName>
        <fullName evidence="1">Uncharacterized protein</fullName>
    </submittedName>
</protein>